<evidence type="ECO:0000256" key="11">
    <source>
        <dbReference type="SAM" id="MobiDB-lite"/>
    </source>
</evidence>
<dbReference type="NCBIfam" id="TIGR01624">
    <property type="entry name" value="LRP1_Cterm"/>
    <property type="match status" value="1"/>
</dbReference>
<dbReference type="GO" id="GO:0009851">
    <property type="term" value="P:auxin biosynthetic process"/>
    <property type="evidence" value="ECO:0007669"/>
    <property type="project" value="UniProtKB-KW"/>
</dbReference>
<evidence type="ECO:0000256" key="3">
    <source>
        <dbReference type="ARBA" id="ARBA00022473"/>
    </source>
</evidence>
<feature type="region of interest" description="Disordered" evidence="11">
    <location>
        <begin position="1"/>
        <end position="27"/>
    </location>
</feature>
<comment type="caution">
    <text evidence="12">The sequence shown here is derived from an EMBL/GenBank/DDBJ whole genome shotgun (WGS) entry which is preliminary data.</text>
</comment>
<dbReference type="InterPro" id="IPR006510">
    <property type="entry name" value="Znf_LRP1"/>
</dbReference>
<evidence type="ECO:0000256" key="8">
    <source>
        <dbReference type="ARBA" id="ARBA00023159"/>
    </source>
</evidence>
<keyword evidence="6" id="KW-0073">Auxin biosynthesis</keyword>
<keyword evidence="3" id="KW-0217">Developmental protein</keyword>
<evidence type="ECO:0000256" key="7">
    <source>
        <dbReference type="ARBA" id="ARBA00023125"/>
    </source>
</evidence>
<dbReference type="InterPro" id="IPR006511">
    <property type="entry name" value="SHI_C"/>
</dbReference>
<comment type="subcellular location">
    <subcellularLocation>
        <location evidence="1">Nucleus</location>
    </subcellularLocation>
</comment>
<dbReference type="Proteomes" id="UP000289340">
    <property type="component" value="Chromosome 1"/>
</dbReference>
<dbReference type="Pfam" id="PF05142">
    <property type="entry name" value="DUF702"/>
    <property type="match status" value="1"/>
</dbReference>
<feature type="region of interest" description="Disordered" evidence="11">
    <location>
        <begin position="159"/>
        <end position="181"/>
    </location>
</feature>
<dbReference type="NCBIfam" id="TIGR01623">
    <property type="entry name" value="put_zinc_LRP1"/>
    <property type="match status" value="1"/>
</dbReference>
<dbReference type="PANTHER" id="PTHR31604:SF33">
    <property type="entry name" value="TRANSCRIPTION FACTOR STY-LRP1 FAMILY-RELATED"/>
    <property type="match status" value="1"/>
</dbReference>
<evidence type="ECO:0000256" key="5">
    <source>
        <dbReference type="ARBA" id="ARBA00022833"/>
    </source>
</evidence>
<reference evidence="12 13" key="1">
    <citation type="submission" date="2018-09" db="EMBL/GenBank/DDBJ databases">
        <title>A high-quality reference genome of wild soybean provides a powerful tool to mine soybean genomes.</title>
        <authorList>
            <person name="Xie M."/>
            <person name="Chung C.Y.L."/>
            <person name="Li M.-W."/>
            <person name="Wong F.-L."/>
            <person name="Chan T.-F."/>
            <person name="Lam H.-M."/>
        </authorList>
    </citation>
    <scope>NUCLEOTIDE SEQUENCE [LARGE SCALE GENOMIC DNA]</scope>
    <source>
        <strain evidence="13">cv. W05</strain>
        <tissue evidence="12">Hypocotyl of etiolated seedlings</tissue>
    </source>
</reference>
<keyword evidence="13" id="KW-1185">Reference proteome</keyword>
<evidence type="ECO:0000256" key="4">
    <source>
        <dbReference type="ARBA" id="ARBA00022723"/>
    </source>
</evidence>
<dbReference type="InterPro" id="IPR007818">
    <property type="entry name" value="SHI"/>
</dbReference>
<keyword evidence="4" id="KW-0479">Metal-binding</keyword>
<dbReference type="GO" id="GO:0003700">
    <property type="term" value="F:DNA-binding transcription factor activity"/>
    <property type="evidence" value="ECO:0007669"/>
    <property type="project" value="InterPro"/>
</dbReference>
<keyword evidence="8" id="KW-0010">Activator</keyword>
<organism evidence="12 13">
    <name type="scientific">Glycine soja</name>
    <name type="common">Wild soybean</name>
    <dbReference type="NCBI Taxonomy" id="3848"/>
    <lineage>
        <taxon>Eukaryota</taxon>
        <taxon>Viridiplantae</taxon>
        <taxon>Streptophyta</taxon>
        <taxon>Embryophyta</taxon>
        <taxon>Tracheophyta</taxon>
        <taxon>Spermatophyta</taxon>
        <taxon>Magnoliopsida</taxon>
        <taxon>eudicotyledons</taxon>
        <taxon>Gunneridae</taxon>
        <taxon>Pentapetalae</taxon>
        <taxon>rosids</taxon>
        <taxon>fabids</taxon>
        <taxon>Fabales</taxon>
        <taxon>Fabaceae</taxon>
        <taxon>Papilionoideae</taxon>
        <taxon>50 kb inversion clade</taxon>
        <taxon>NPAAA clade</taxon>
        <taxon>indigoferoid/millettioid clade</taxon>
        <taxon>Phaseoleae</taxon>
        <taxon>Glycine</taxon>
        <taxon>Glycine subgen. Soja</taxon>
    </lineage>
</organism>
<evidence type="ECO:0000256" key="1">
    <source>
        <dbReference type="ARBA" id="ARBA00004123"/>
    </source>
</evidence>
<keyword evidence="5" id="KW-0862">Zinc</keyword>
<keyword evidence="10" id="KW-0927">Auxin signaling pathway</keyword>
<gene>
    <name evidence="12" type="ORF">D0Y65_001800</name>
</gene>
<evidence type="ECO:0000256" key="2">
    <source>
        <dbReference type="ARBA" id="ARBA00006911"/>
    </source>
</evidence>
<dbReference type="EMBL" id="QZWG01000001">
    <property type="protein sequence ID" value="RZC30405.1"/>
    <property type="molecule type" value="Genomic_DNA"/>
</dbReference>
<evidence type="ECO:0000256" key="6">
    <source>
        <dbReference type="ARBA" id="ARBA00023070"/>
    </source>
</evidence>
<dbReference type="GO" id="GO:0009734">
    <property type="term" value="P:auxin-activated signaling pathway"/>
    <property type="evidence" value="ECO:0007669"/>
    <property type="project" value="UniProtKB-KW"/>
</dbReference>
<keyword evidence="7" id="KW-0238">DNA-binding</keyword>
<dbReference type="GO" id="GO:0003677">
    <property type="term" value="F:DNA binding"/>
    <property type="evidence" value="ECO:0007669"/>
    <property type="project" value="UniProtKB-KW"/>
</dbReference>
<protein>
    <submittedName>
        <fullName evidence="12">Protein SHORT INTERNODES</fullName>
    </submittedName>
</protein>
<feature type="compositionally biased region" description="Gly residues" evidence="11">
    <location>
        <begin position="1"/>
        <end position="12"/>
    </location>
</feature>
<dbReference type="GO" id="GO:0046872">
    <property type="term" value="F:metal ion binding"/>
    <property type="evidence" value="ECO:0007669"/>
    <property type="project" value="UniProtKB-KW"/>
</dbReference>
<dbReference type="PANTHER" id="PTHR31604">
    <property type="entry name" value="PROTEIN LATERAL ROOT PRIMORDIUM 1"/>
    <property type="match status" value="1"/>
</dbReference>
<name>A0A445M459_GLYSO</name>
<evidence type="ECO:0000313" key="12">
    <source>
        <dbReference type="EMBL" id="RZC30405.1"/>
    </source>
</evidence>
<sequence>MAGLFSLGGGSSSRGNTQQEEIPPPDTLFWYNNKNDDVSSYHRGGGFELWNQQQLMGQGPPPQPRPLFHQDVYSALGVGPSRPISDDQSSSRSGFMLGSAGGGGGISCQDCGNQAKKDCPHMRCRTCCKSRGFDCQTHVKSTWVPASRRRERLQQFSALQQTLEPPSSGGGDLPKRHRERDHHYHSPLACTRFPSNPLSSGLEEVNFPALVRSDAEFRCVRVSSMDEEAEEEYAYSTAVNIAGHVFKGILYDYGPEGNTNYMAGAGESSSTGVGALNLTTGAIVSEPIVDPSSLYTAPLNTFIPGSGTQFFPHPRS</sequence>
<evidence type="ECO:0000313" key="13">
    <source>
        <dbReference type="Proteomes" id="UP000289340"/>
    </source>
</evidence>
<proteinExistence type="inferred from homology"/>
<evidence type="ECO:0000256" key="9">
    <source>
        <dbReference type="ARBA" id="ARBA00023242"/>
    </source>
</evidence>
<dbReference type="GO" id="GO:0045893">
    <property type="term" value="P:positive regulation of DNA-templated transcription"/>
    <property type="evidence" value="ECO:0007669"/>
    <property type="project" value="TreeGrafter"/>
</dbReference>
<keyword evidence="9" id="KW-0539">Nucleus</keyword>
<evidence type="ECO:0000256" key="10">
    <source>
        <dbReference type="ARBA" id="ARBA00023294"/>
    </source>
</evidence>
<accession>A0A445M459</accession>
<comment type="similarity">
    <text evidence="2">Belongs to the SHI protein family.</text>
</comment>
<dbReference type="Gramene" id="XM_028386149.1">
    <property type="protein sequence ID" value="XP_028241950.1"/>
    <property type="gene ID" value="LOC114420242"/>
</dbReference>
<dbReference type="GO" id="GO:0005634">
    <property type="term" value="C:nucleus"/>
    <property type="evidence" value="ECO:0007669"/>
    <property type="project" value="UniProtKB-SubCell"/>
</dbReference>
<dbReference type="AlphaFoldDB" id="A0A445M459"/>